<sequence>MKKPTQKVPQIRFPEFSDKWELTCLNEILEESKVKNKDLKYTKSDVLSVSGDYGVVNQIEHLGRSYAGASVHNYGLVEVGDIVYTKSPLKGNPFGIIKVNKNKPGIVSTLYAIYKTKNNKLDECFIDYYFSLEDNTNRYLRPLVRKGAKNDMKINNDYVLSESIYIPQTKEQIKISQFLELIDKKLILLDVKLNDLIEYKKGLLQNVFSQVVRFKNDNGTKFPDWEELLAGKVFKSVSNKEHNGDLTVLAATQENGMVPRASIGIEIKSSEKSIKSYKIVEKGDFVISLRSFQGGIEYSNYYGICSPAYTILKPKIKINHIFFKFYFKKESFIERLSKTVVGIRDGKQISYSAFAGLKLQLPSFEEQCRIADLITNIDSQIKNTEEQLNNTKEYKKALLQKMFCN</sequence>
<dbReference type="InterPro" id="IPR052021">
    <property type="entry name" value="Type-I_RS_S_subunit"/>
</dbReference>
<dbReference type="SUPFAM" id="SSF116734">
    <property type="entry name" value="DNA methylase specificity domain"/>
    <property type="match status" value="2"/>
</dbReference>
<evidence type="ECO:0000256" key="3">
    <source>
        <dbReference type="ARBA" id="ARBA00023125"/>
    </source>
</evidence>
<keyword evidence="4" id="KW-0175">Coiled coil</keyword>
<keyword evidence="6" id="KW-0255">Endonuclease</keyword>
<gene>
    <name evidence="6" type="ORF">ACFS1K_09045</name>
</gene>
<evidence type="ECO:0000256" key="4">
    <source>
        <dbReference type="SAM" id="Coils"/>
    </source>
</evidence>
<reference evidence="7" key="1">
    <citation type="journal article" date="2019" name="Int. J. Syst. Evol. Microbiol.">
        <title>The Global Catalogue of Microorganisms (GCM) 10K type strain sequencing project: providing services to taxonomists for standard genome sequencing and annotation.</title>
        <authorList>
            <consortium name="The Broad Institute Genomics Platform"/>
            <consortium name="The Broad Institute Genome Sequencing Center for Infectious Disease"/>
            <person name="Wu L."/>
            <person name="Ma J."/>
        </authorList>
    </citation>
    <scope>NUCLEOTIDE SEQUENCE [LARGE SCALE GENOMIC DNA]</scope>
    <source>
        <strain evidence="7">KCTC 52924</strain>
    </source>
</reference>
<evidence type="ECO:0000256" key="1">
    <source>
        <dbReference type="ARBA" id="ARBA00010923"/>
    </source>
</evidence>
<dbReference type="InterPro" id="IPR044946">
    <property type="entry name" value="Restrct_endonuc_typeI_TRD_sf"/>
</dbReference>
<dbReference type="GO" id="GO:0016787">
    <property type="term" value="F:hydrolase activity"/>
    <property type="evidence" value="ECO:0007669"/>
    <property type="project" value="UniProtKB-KW"/>
</dbReference>
<dbReference type="Pfam" id="PF01420">
    <property type="entry name" value="Methylase_S"/>
    <property type="match status" value="2"/>
</dbReference>
<dbReference type="GO" id="GO:0004519">
    <property type="term" value="F:endonuclease activity"/>
    <property type="evidence" value="ECO:0007669"/>
    <property type="project" value="UniProtKB-KW"/>
</dbReference>
<keyword evidence="6" id="KW-0540">Nuclease</keyword>
<feature type="domain" description="Type I restriction modification DNA specificity" evidence="5">
    <location>
        <begin position="231"/>
        <end position="389"/>
    </location>
</feature>
<keyword evidence="6" id="KW-0378">Hydrolase</keyword>
<evidence type="ECO:0000259" key="5">
    <source>
        <dbReference type="Pfam" id="PF01420"/>
    </source>
</evidence>
<proteinExistence type="inferred from homology"/>
<feature type="domain" description="Type I restriction modification DNA specificity" evidence="5">
    <location>
        <begin position="18"/>
        <end position="198"/>
    </location>
</feature>
<dbReference type="Proteomes" id="UP001597532">
    <property type="component" value="Unassembled WGS sequence"/>
</dbReference>
<name>A0ABW5VG20_9FLAO</name>
<comment type="similarity">
    <text evidence="1">Belongs to the type-I restriction system S methylase family.</text>
</comment>
<evidence type="ECO:0000256" key="2">
    <source>
        <dbReference type="ARBA" id="ARBA00022747"/>
    </source>
</evidence>
<feature type="coiled-coil region" evidence="4">
    <location>
        <begin position="374"/>
        <end position="401"/>
    </location>
</feature>
<keyword evidence="3" id="KW-0238">DNA-binding</keyword>
<dbReference type="EMBL" id="JBHUOK010000029">
    <property type="protein sequence ID" value="MFD2789907.1"/>
    <property type="molecule type" value="Genomic_DNA"/>
</dbReference>
<accession>A0ABW5VG20</accession>
<keyword evidence="7" id="KW-1185">Reference proteome</keyword>
<comment type="caution">
    <text evidence="6">The sequence shown here is derived from an EMBL/GenBank/DDBJ whole genome shotgun (WGS) entry which is preliminary data.</text>
</comment>
<protein>
    <submittedName>
        <fullName evidence="6">Restriction endonuclease subunit S</fullName>
        <ecNumber evidence="6">3.1.21.-</ecNumber>
    </submittedName>
</protein>
<keyword evidence="2" id="KW-0680">Restriction system</keyword>
<dbReference type="EC" id="3.1.21.-" evidence="6"/>
<organism evidence="6 7">
    <name type="scientific">Arenibacter antarcticus</name>
    <dbReference type="NCBI Taxonomy" id="2040469"/>
    <lineage>
        <taxon>Bacteria</taxon>
        <taxon>Pseudomonadati</taxon>
        <taxon>Bacteroidota</taxon>
        <taxon>Flavobacteriia</taxon>
        <taxon>Flavobacteriales</taxon>
        <taxon>Flavobacteriaceae</taxon>
        <taxon>Arenibacter</taxon>
    </lineage>
</organism>
<dbReference type="RefSeq" id="WP_251807671.1">
    <property type="nucleotide sequence ID" value="NZ_CP166679.1"/>
</dbReference>
<dbReference type="PANTHER" id="PTHR30408">
    <property type="entry name" value="TYPE-1 RESTRICTION ENZYME ECOKI SPECIFICITY PROTEIN"/>
    <property type="match status" value="1"/>
</dbReference>
<dbReference type="PANTHER" id="PTHR30408:SF12">
    <property type="entry name" value="TYPE I RESTRICTION ENZYME MJAVIII SPECIFICITY SUBUNIT"/>
    <property type="match status" value="1"/>
</dbReference>
<evidence type="ECO:0000313" key="6">
    <source>
        <dbReference type="EMBL" id="MFD2789907.1"/>
    </source>
</evidence>
<evidence type="ECO:0000313" key="7">
    <source>
        <dbReference type="Proteomes" id="UP001597532"/>
    </source>
</evidence>
<dbReference type="Gene3D" id="3.90.220.20">
    <property type="entry name" value="DNA methylase specificity domains"/>
    <property type="match status" value="2"/>
</dbReference>
<dbReference type="InterPro" id="IPR000055">
    <property type="entry name" value="Restrct_endonuc_typeI_TRD"/>
</dbReference>